<keyword evidence="1" id="KW-1133">Transmembrane helix</keyword>
<feature type="transmembrane region" description="Helical" evidence="1">
    <location>
        <begin position="81"/>
        <end position="102"/>
    </location>
</feature>
<dbReference type="EMBL" id="JAAGXA010000001">
    <property type="protein sequence ID" value="NEN76999.1"/>
    <property type="molecule type" value="Genomic_DNA"/>
</dbReference>
<keyword evidence="1" id="KW-0812">Transmembrane</keyword>
<name>A0A6P0HDY3_9ACTN</name>
<organism evidence="2 3">
    <name type="scientific">Nocardioides zeae</name>
    <dbReference type="NCBI Taxonomy" id="1457234"/>
    <lineage>
        <taxon>Bacteria</taxon>
        <taxon>Bacillati</taxon>
        <taxon>Actinomycetota</taxon>
        <taxon>Actinomycetes</taxon>
        <taxon>Propionibacteriales</taxon>
        <taxon>Nocardioidaceae</taxon>
        <taxon>Nocardioides</taxon>
    </lineage>
</organism>
<proteinExistence type="predicted"/>
<sequence length="180" mass="19035">MAIDRGASATGERVTTTAPVPPMVGLALRAAVAQMLVMTVATAVTYLLQDTLRDASITAHAAATGQTIAAVRESSFAPFGFFRVALTMLATYVPLALVLVAMVRVGARWALYTLTALVAMSAVVQLVLGTTPGTPLVLMLLAAVSVALHGLTLLLLWHPANRRYFQNAHSGHWARVVDED</sequence>
<dbReference type="Proteomes" id="UP000468687">
    <property type="component" value="Unassembled WGS sequence"/>
</dbReference>
<comment type="caution">
    <text evidence="2">The sequence shown here is derived from an EMBL/GenBank/DDBJ whole genome shotgun (WGS) entry which is preliminary data.</text>
</comment>
<gene>
    <name evidence="2" type="ORF">G3T38_01785</name>
</gene>
<dbReference type="RefSeq" id="WP_163770340.1">
    <property type="nucleotide sequence ID" value="NZ_JAAGXA010000001.1"/>
</dbReference>
<reference evidence="2 3" key="1">
    <citation type="journal article" date="2014" name="Int. J. Syst. Evol. Microbiol.">
        <title>Nocardioides zeae sp. nov., isolated from the stem of Zea mays.</title>
        <authorList>
            <person name="Glaeser S.P."/>
            <person name="McInroy J.A."/>
            <person name="Busse H.J."/>
            <person name="Kampfer P."/>
        </authorList>
    </citation>
    <scope>NUCLEOTIDE SEQUENCE [LARGE SCALE GENOMIC DNA]</scope>
    <source>
        <strain evidence="2 3">JCM 30728</strain>
    </source>
</reference>
<feature type="transmembrane region" description="Helical" evidence="1">
    <location>
        <begin position="136"/>
        <end position="157"/>
    </location>
</feature>
<accession>A0A6P0HDY3</accession>
<keyword evidence="3" id="KW-1185">Reference proteome</keyword>
<evidence type="ECO:0000313" key="3">
    <source>
        <dbReference type="Proteomes" id="UP000468687"/>
    </source>
</evidence>
<evidence type="ECO:0000256" key="1">
    <source>
        <dbReference type="SAM" id="Phobius"/>
    </source>
</evidence>
<protein>
    <submittedName>
        <fullName evidence="2">Uncharacterized protein</fullName>
    </submittedName>
</protein>
<keyword evidence="1" id="KW-0472">Membrane</keyword>
<dbReference type="AlphaFoldDB" id="A0A6P0HDY3"/>
<feature type="transmembrane region" description="Helical" evidence="1">
    <location>
        <begin position="109"/>
        <end position="130"/>
    </location>
</feature>
<evidence type="ECO:0000313" key="2">
    <source>
        <dbReference type="EMBL" id="NEN76999.1"/>
    </source>
</evidence>
<feature type="transmembrane region" description="Helical" evidence="1">
    <location>
        <begin position="26"/>
        <end position="48"/>
    </location>
</feature>